<dbReference type="InterPro" id="IPR037126">
    <property type="entry name" value="PdaC/RsiV-like_sf"/>
</dbReference>
<sequence>MNRFEKAKRYYQSIEIPAELNDVIEDALSATPRKKKHRIASKVLLSAACLLIVFTTALNASEVFAQSVYNIPVLGEFARVITWREYRQHDDYRLIDVKVPQLANTGNTALEKRVNNEIQKKIDEIITRTEQEAKELYQLFVDEGRENEYHKLEVSVDYEIKRSDQRTASFVLTKFVMFTSANVEQFFYNVDLQTGKDITLQDLLGPKYKEIADKSIQAQIEQRKAEDENNIFFDGTDGIEGFTGISEDQNFYINEQGNPVVVFEKYEIAPGYMGIQEFEISVK</sequence>
<proteinExistence type="predicted"/>
<feature type="domain" description="DUF3298" evidence="1">
    <location>
        <begin position="202"/>
        <end position="281"/>
    </location>
</feature>
<dbReference type="HOGENOM" id="CLU_049430_1_0_9"/>
<dbReference type="eggNOG" id="ENOG502Z8Z7">
    <property type="taxonomic scope" value="Bacteria"/>
</dbReference>
<organism evidence="3 4">
    <name type="scientific">[Clostridium] methylpentosum DSM 5476</name>
    <dbReference type="NCBI Taxonomy" id="537013"/>
    <lineage>
        <taxon>Bacteria</taxon>
        <taxon>Bacillati</taxon>
        <taxon>Bacillota</taxon>
        <taxon>Clostridia</taxon>
        <taxon>Eubacteriales</taxon>
        <taxon>Oscillospiraceae</taxon>
        <taxon>Oscillospiraceae incertae sedis</taxon>
    </lineage>
</organism>
<evidence type="ECO:0000259" key="2">
    <source>
        <dbReference type="Pfam" id="PF13739"/>
    </source>
</evidence>
<feature type="domain" description="Deacetylase PdaC" evidence="2">
    <location>
        <begin position="89"/>
        <end position="174"/>
    </location>
</feature>
<comment type="caution">
    <text evidence="3">The sequence shown here is derived from an EMBL/GenBank/DDBJ whole genome shotgun (WGS) entry which is preliminary data.</text>
</comment>
<dbReference type="InterPro" id="IPR021729">
    <property type="entry name" value="DUF3298"/>
</dbReference>
<dbReference type="Proteomes" id="UP000003340">
    <property type="component" value="Unassembled WGS sequence"/>
</dbReference>
<dbReference type="Gene3D" id="3.30.565.40">
    <property type="entry name" value="Fervidobacterium nodosum Rt17-B1 like"/>
    <property type="match status" value="1"/>
</dbReference>
<name>C0EFC5_9FIRM</name>
<keyword evidence="4" id="KW-1185">Reference proteome</keyword>
<evidence type="ECO:0000259" key="1">
    <source>
        <dbReference type="Pfam" id="PF11738"/>
    </source>
</evidence>
<dbReference type="Pfam" id="PF11738">
    <property type="entry name" value="DUF3298"/>
    <property type="match status" value="1"/>
</dbReference>
<dbReference type="Gene3D" id="3.90.640.20">
    <property type="entry name" value="Heat-shock cognate protein, ATPase"/>
    <property type="match status" value="1"/>
</dbReference>
<dbReference type="Pfam" id="PF13739">
    <property type="entry name" value="PdaC"/>
    <property type="match status" value="1"/>
</dbReference>
<gene>
    <name evidence="3" type="ORF">CLOSTMETH_02567</name>
</gene>
<evidence type="ECO:0000313" key="3">
    <source>
        <dbReference type="EMBL" id="EEG29820.1"/>
    </source>
</evidence>
<dbReference type="EMBL" id="ACEC01000088">
    <property type="protein sequence ID" value="EEG29820.1"/>
    <property type="molecule type" value="Genomic_DNA"/>
</dbReference>
<dbReference type="AlphaFoldDB" id="C0EFC5"/>
<dbReference type="STRING" id="537013.CLOSTMETH_02567"/>
<dbReference type="InterPro" id="IPR025303">
    <property type="entry name" value="PdaC"/>
</dbReference>
<reference evidence="3 4" key="2">
    <citation type="submission" date="2009-02" db="EMBL/GenBank/DDBJ databases">
        <title>Draft genome sequence of Clostridium methylpentosum (DSM 5476).</title>
        <authorList>
            <person name="Sudarsanam P."/>
            <person name="Ley R."/>
            <person name="Guruge J."/>
            <person name="Turnbaugh P.J."/>
            <person name="Mahowald M."/>
            <person name="Liep D."/>
            <person name="Gordon J."/>
        </authorList>
    </citation>
    <scope>NUCLEOTIDE SEQUENCE [LARGE SCALE GENOMIC DNA]</scope>
    <source>
        <strain evidence="3 4">DSM 5476</strain>
    </source>
</reference>
<accession>C0EFC5</accession>
<evidence type="ECO:0000313" key="4">
    <source>
        <dbReference type="Proteomes" id="UP000003340"/>
    </source>
</evidence>
<protein>
    <submittedName>
        <fullName evidence="3">Anti-sigma-V factor RsiV domain protein</fullName>
    </submittedName>
</protein>
<reference evidence="3 4" key="1">
    <citation type="submission" date="2009-01" db="EMBL/GenBank/DDBJ databases">
        <authorList>
            <person name="Fulton L."/>
            <person name="Clifton S."/>
            <person name="Fulton B."/>
            <person name="Xu J."/>
            <person name="Minx P."/>
            <person name="Pepin K.H."/>
            <person name="Johnson M."/>
            <person name="Bhonagiri V."/>
            <person name="Nash W.E."/>
            <person name="Mardis E.R."/>
            <person name="Wilson R.K."/>
        </authorList>
    </citation>
    <scope>NUCLEOTIDE SEQUENCE [LARGE SCALE GENOMIC DNA]</scope>
    <source>
        <strain evidence="3 4">DSM 5476</strain>
    </source>
</reference>